<accession>A0ABD6A3J2</accession>
<reference evidence="5 6" key="1">
    <citation type="journal article" date="2019" name="Int. J. Syst. Evol. Microbiol.">
        <title>The Global Catalogue of Microorganisms (GCM) 10K type strain sequencing project: providing services to taxonomists for standard genome sequencing and annotation.</title>
        <authorList>
            <consortium name="The Broad Institute Genomics Platform"/>
            <consortium name="The Broad Institute Genome Sequencing Center for Infectious Disease"/>
            <person name="Wu L."/>
            <person name="Ma J."/>
        </authorList>
    </citation>
    <scope>NUCLEOTIDE SEQUENCE [LARGE SCALE GENOMIC DNA]</scope>
    <source>
        <strain evidence="5 6">GX21</strain>
    </source>
</reference>
<dbReference type="EC" id="2.1.1.-" evidence="5"/>
<dbReference type="EMBL" id="JBHTAT010000005">
    <property type="protein sequence ID" value="MFC7257304.1"/>
    <property type="molecule type" value="Genomic_DNA"/>
</dbReference>
<keyword evidence="1 5" id="KW-0489">Methyltransferase</keyword>
<evidence type="ECO:0000256" key="1">
    <source>
        <dbReference type="ARBA" id="ARBA00022603"/>
    </source>
</evidence>
<dbReference type="InterPro" id="IPR029063">
    <property type="entry name" value="SAM-dependent_MTases_sf"/>
</dbReference>
<evidence type="ECO:0000313" key="6">
    <source>
        <dbReference type="Proteomes" id="UP001596434"/>
    </source>
</evidence>
<feature type="region of interest" description="Disordered" evidence="3">
    <location>
        <begin position="623"/>
        <end position="662"/>
    </location>
</feature>
<dbReference type="Pfam" id="PF01555">
    <property type="entry name" value="N6_N4_Mtase"/>
    <property type="match status" value="1"/>
</dbReference>
<dbReference type="Gene3D" id="3.40.50.150">
    <property type="entry name" value="Vaccinia Virus protein VP39"/>
    <property type="match status" value="1"/>
</dbReference>
<name>A0ABD6A3J2_9EURY</name>
<dbReference type="GO" id="GO:0032259">
    <property type="term" value="P:methylation"/>
    <property type="evidence" value="ECO:0007669"/>
    <property type="project" value="UniProtKB-KW"/>
</dbReference>
<organism evidence="5 6">
    <name type="scientific">Haloplanus litoreus</name>
    <dbReference type="NCBI Taxonomy" id="767515"/>
    <lineage>
        <taxon>Archaea</taxon>
        <taxon>Methanobacteriati</taxon>
        <taxon>Methanobacteriota</taxon>
        <taxon>Stenosarchaea group</taxon>
        <taxon>Halobacteria</taxon>
        <taxon>Halobacteriales</taxon>
        <taxon>Haloferacaceae</taxon>
        <taxon>Haloplanus</taxon>
    </lineage>
</organism>
<dbReference type="GO" id="GO:0008168">
    <property type="term" value="F:methyltransferase activity"/>
    <property type="evidence" value="ECO:0007669"/>
    <property type="project" value="UniProtKB-KW"/>
</dbReference>
<feature type="domain" description="DNA methylase N-4/N-6" evidence="4">
    <location>
        <begin position="511"/>
        <end position="809"/>
    </location>
</feature>
<feature type="compositionally biased region" description="Basic and acidic residues" evidence="3">
    <location>
        <begin position="623"/>
        <end position="632"/>
    </location>
</feature>
<dbReference type="GeneID" id="96955609"/>
<sequence length="1025" mass="120528">MSTQTTRDGNREQLQELLRDLFQFDAADLDFGVYRILNQRRDRIEQFIEEDLLDAVDESLESLADAKRAEIEEELEEKAAELRQDWDDDIFNPDGSLKDQYASLGQKDLEEYQDLWETREDVVVAEETEARIFNDLYRFFSRYYEDGDFHTKRRISSKDSKYYVPYNGEETYFHWANNDQYYVKTGEHFTDYRFDANKWTVEFRLEEADVPQDNVKGDSRYFVLGRGDPVSTDADEQAVTIRFQYRQITEDEADDYVEAYNEATDDDRSSFAHMTPEMRCEALEGRILSYVEDADAERILTAEKEDDATSTVLKSHLNRYVSENSMDYFVHKDLQKFLEDELEFFLQNEVLDVDELIKANDGSSPPVLRARTVRDIAERIISFLAQIEEFQKRLFEKKKFVVQTDYMVTLDQVPDDLHDEILENDEQLEQWREVYNTDQWDTDLKWQGEFDQTFLNNHPYVMIDTALFDNEFKLKLLSAFKDIEEATDGVLLNSENFQALNLLMEKYRNQVDCTYIDPPYNTGGRDFLYKDRYQHSSWLSMMADRVNLSKGLLGKEGSIFTNIDDNEQGNLNQLMAEIYGEENFVANIIWQKKYAPQNDATWFSDDHDYIPVWAKDKSVWRPEKLPRTEKQNKSYTNPDDDPRGPWMSDNYTSNKSKDERPNLYYPIENPNTGEKIFPTEDRVWAYSEEEHQRHVEDNRIWWGKDGTNSSPRYKRFLSEVGGVVPRTFWSYEKAGHNQEAVRELQALFKENPFSSPKPPKLMKRILRIAPGDVVLDFFAGSGTTAQAVMELNREDDEEERTYLMVEMGDYFDTVLRPRIQKIAFSNEWSEGVPETRDGQTHLVKYHRLESYEDALNNIVLSESSGPLQDYLEEEVDDYTSGYMLDFESQDSASLLPEGTFDEPFSHELKIEQNGTSREPTTVDLVETFHYLIGADVRQYWQETHQERKYVVTECEVDTESGVETVLTAWRPTEDIDYEEEKDWFDDEFDSKSYDRVYVNGESQIAQAEPLEIMFREKMEESPNVA</sequence>
<dbReference type="AlphaFoldDB" id="A0ABD6A3J2"/>
<comment type="caution">
    <text evidence="5">The sequence shown here is derived from an EMBL/GenBank/DDBJ whole genome shotgun (WGS) entry which is preliminary data.</text>
</comment>
<evidence type="ECO:0000256" key="2">
    <source>
        <dbReference type="ARBA" id="ARBA00022679"/>
    </source>
</evidence>
<gene>
    <name evidence="5" type="ORF">ACFQKE_18805</name>
</gene>
<dbReference type="SUPFAM" id="SSF53335">
    <property type="entry name" value="S-adenosyl-L-methionine-dependent methyltransferases"/>
    <property type="match status" value="1"/>
</dbReference>
<dbReference type="InterPro" id="IPR002941">
    <property type="entry name" value="DNA_methylase_N4/N6"/>
</dbReference>
<dbReference type="Proteomes" id="UP001596434">
    <property type="component" value="Unassembled WGS sequence"/>
</dbReference>
<evidence type="ECO:0000259" key="4">
    <source>
        <dbReference type="Pfam" id="PF01555"/>
    </source>
</evidence>
<evidence type="ECO:0000256" key="3">
    <source>
        <dbReference type="SAM" id="MobiDB-lite"/>
    </source>
</evidence>
<keyword evidence="6" id="KW-1185">Reference proteome</keyword>
<proteinExistence type="predicted"/>
<keyword evidence="2 5" id="KW-0808">Transferase</keyword>
<dbReference type="RefSeq" id="WP_340696188.1">
    <property type="nucleotide sequence ID" value="NZ_JBHTAT010000005.1"/>
</dbReference>
<protein>
    <submittedName>
        <fullName evidence="5">Site-specific DNA-methyltransferase</fullName>
        <ecNumber evidence="5">2.1.1.-</ecNumber>
    </submittedName>
</protein>
<dbReference type="PRINTS" id="PR00508">
    <property type="entry name" value="S21N4MTFRASE"/>
</dbReference>
<dbReference type="InterPro" id="IPR001091">
    <property type="entry name" value="RM_Methyltransferase"/>
</dbReference>
<evidence type="ECO:0000313" key="5">
    <source>
        <dbReference type="EMBL" id="MFC7257304.1"/>
    </source>
</evidence>